<dbReference type="SUPFAM" id="SSF54631">
    <property type="entry name" value="CBS-domain pair"/>
    <property type="match status" value="1"/>
</dbReference>
<feature type="domain" description="CBS" evidence="3">
    <location>
        <begin position="13"/>
        <end position="72"/>
    </location>
</feature>
<dbReference type="InterPro" id="IPR051257">
    <property type="entry name" value="Diverse_CBS-Domain"/>
</dbReference>
<dbReference type="PROSITE" id="PS51371">
    <property type="entry name" value="CBS"/>
    <property type="match status" value="2"/>
</dbReference>
<accession>A0AB39V0F3</accession>
<dbReference type="SMART" id="SM00116">
    <property type="entry name" value="CBS"/>
    <property type="match status" value="2"/>
</dbReference>
<feature type="domain" description="CBS" evidence="3">
    <location>
        <begin position="105"/>
        <end position="160"/>
    </location>
</feature>
<dbReference type="PANTHER" id="PTHR43080">
    <property type="entry name" value="CBS DOMAIN-CONTAINING PROTEIN CBSX3, MITOCHONDRIAL"/>
    <property type="match status" value="1"/>
</dbReference>
<evidence type="ECO:0000259" key="3">
    <source>
        <dbReference type="PROSITE" id="PS51371"/>
    </source>
</evidence>
<organism evidence="4">
    <name type="scientific">Thermohahella caldifontis</name>
    <dbReference type="NCBI Taxonomy" id="3142973"/>
    <lineage>
        <taxon>Bacteria</taxon>
        <taxon>Pseudomonadati</taxon>
        <taxon>Pseudomonadota</taxon>
        <taxon>Gammaproteobacteria</taxon>
        <taxon>Oceanospirillales</taxon>
        <taxon>Hahellaceae</taxon>
        <taxon>Thermohahella</taxon>
    </lineage>
</organism>
<evidence type="ECO:0000256" key="1">
    <source>
        <dbReference type="ARBA" id="ARBA00023122"/>
    </source>
</evidence>
<dbReference type="PANTHER" id="PTHR43080:SF2">
    <property type="entry name" value="CBS DOMAIN-CONTAINING PROTEIN"/>
    <property type="match status" value="1"/>
</dbReference>
<sequence>MELADRLKARDIMTPHIKSVPQHWTLQRFAAFLSENGISGSPVVDDSGEVIGIATLTDIADFHWNTVERSPETDMTEEERQEARRLKQFIFEEMQRVPVEVSDIMCPILFSVDENDSVRQVARLMMEEHLHRVFVRRDGKLTGIITTFDMLKVVSGELDAGTSQRDTPTSSPSL</sequence>
<evidence type="ECO:0000256" key="2">
    <source>
        <dbReference type="PROSITE-ProRule" id="PRU00703"/>
    </source>
</evidence>
<dbReference type="EMBL" id="CP154858">
    <property type="protein sequence ID" value="XDT73873.1"/>
    <property type="molecule type" value="Genomic_DNA"/>
</dbReference>
<dbReference type="Pfam" id="PF00571">
    <property type="entry name" value="CBS"/>
    <property type="match status" value="2"/>
</dbReference>
<evidence type="ECO:0000313" key="4">
    <source>
        <dbReference type="EMBL" id="XDT73873.1"/>
    </source>
</evidence>
<dbReference type="InterPro" id="IPR000644">
    <property type="entry name" value="CBS_dom"/>
</dbReference>
<dbReference type="RefSeq" id="WP_369602851.1">
    <property type="nucleotide sequence ID" value="NZ_CP154858.1"/>
</dbReference>
<gene>
    <name evidence="4" type="ORF">AAIA72_07855</name>
</gene>
<dbReference type="InterPro" id="IPR046342">
    <property type="entry name" value="CBS_dom_sf"/>
</dbReference>
<keyword evidence="1 2" id="KW-0129">CBS domain</keyword>
<dbReference type="AlphaFoldDB" id="A0AB39V0F3"/>
<dbReference type="Gene3D" id="3.10.580.10">
    <property type="entry name" value="CBS-domain"/>
    <property type="match status" value="1"/>
</dbReference>
<name>A0AB39V0F3_9GAMM</name>
<dbReference type="KEGG" id="tcd:AAIA72_07855"/>
<protein>
    <submittedName>
        <fullName evidence="4">CBS domain-containing protein</fullName>
    </submittedName>
</protein>
<reference evidence="4" key="1">
    <citation type="submission" date="2024-05" db="EMBL/GenBank/DDBJ databases">
        <title>Genome sequencing of novel strain.</title>
        <authorList>
            <person name="Ganbat D."/>
            <person name="Ganbat S."/>
            <person name="Lee S.-J."/>
        </authorList>
    </citation>
    <scope>NUCLEOTIDE SEQUENCE</scope>
    <source>
        <strain evidence="4">SMD15-11</strain>
    </source>
</reference>
<proteinExistence type="predicted"/>